<sequence>MEPLYDVIVVGAGNGGLVAAGTTAKNGFKTLLLEKHNLPGGCATSFIRGRFEFEPSLHELSGVGVPGNRDYVYNIIHDLGAEVDWRYEKNMFRAIVTGPDGYDVTVRSGIKGFCKSVDEAVPGSYKKVMSLFKLAKHDGKALDYITRKKGKPNKLVMALRYGNFMRAASHTVEEVEKAFGIPEKARNIVNTYWCYLGVPTSELNCMHYLNMLRSYVEFGAAMPAKRSHEISESLIKAFRDNGGEVWFNSKVTGFLTDDSGKVCGVEVNGQKIYAKEVISNIIPNNVFNMMDQKKIPSVDLKLANSREFGVSVSTIYLGLDCSREELGIDDYTTFIMNHPDPKVQHDTNGLYIVNCLNTVIPESSPKGTCTLFFTTLCYGKDLPDLKPEEYKKYKNELAEKYIGEYEKLTGKDIRSHIEEISVATPVTFARYLDTPDGTIYGYRLSDWDNLMARVAHEAKEYTIPGLSFVGGHHIRGDGYCSAYYTGSFIGSRVVRKLRAAQEAEKEEASR</sequence>
<evidence type="ECO:0000256" key="5">
    <source>
        <dbReference type="ARBA" id="ARBA00023027"/>
    </source>
</evidence>
<dbReference type="Proteomes" id="UP000182360">
    <property type="component" value="Unassembled WGS sequence"/>
</dbReference>
<keyword evidence="1" id="KW-0285">Flavoprotein</keyword>
<keyword evidence="5" id="KW-0520">NAD</keyword>
<keyword evidence="2" id="KW-0732">Signal</keyword>
<accession>A0A1H9JGL0</accession>
<dbReference type="Gene3D" id="3.50.50.60">
    <property type="entry name" value="FAD/NAD(P)-binding domain"/>
    <property type="match status" value="2"/>
</dbReference>
<gene>
    <name evidence="6" type="ORF">SAMN04487977_11310</name>
</gene>
<dbReference type="GO" id="GO:0016853">
    <property type="term" value="F:isomerase activity"/>
    <property type="evidence" value="ECO:0007669"/>
    <property type="project" value="UniProtKB-KW"/>
</dbReference>
<evidence type="ECO:0000256" key="1">
    <source>
        <dbReference type="ARBA" id="ARBA00022630"/>
    </source>
</evidence>
<dbReference type="Pfam" id="PF13450">
    <property type="entry name" value="NAD_binding_8"/>
    <property type="match status" value="1"/>
</dbReference>
<evidence type="ECO:0000256" key="3">
    <source>
        <dbReference type="ARBA" id="ARBA00022827"/>
    </source>
</evidence>
<keyword evidence="7" id="KW-1185">Reference proteome</keyword>
<dbReference type="InterPro" id="IPR036188">
    <property type="entry name" value="FAD/NAD-bd_sf"/>
</dbReference>
<dbReference type="EMBL" id="FOFU01000013">
    <property type="protein sequence ID" value="SEQ86131.1"/>
    <property type="molecule type" value="Genomic_DNA"/>
</dbReference>
<reference evidence="6 7" key="1">
    <citation type="submission" date="2016-10" db="EMBL/GenBank/DDBJ databases">
        <authorList>
            <person name="de Groot N.N."/>
        </authorList>
    </citation>
    <scope>NUCLEOTIDE SEQUENCE [LARGE SCALE GENOMIC DNA]</scope>
    <source>
        <strain evidence="6 7">B25</strain>
    </source>
</reference>
<keyword evidence="4" id="KW-0521">NADP</keyword>
<evidence type="ECO:0000256" key="4">
    <source>
        <dbReference type="ARBA" id="ARBA00022857"/>
    </source>
</evidence>
<evidence type="ECO:0000256" key="2">
    <source>
        <dbReference type="ARBA" id="ARBA00022729"/>
    </source>
</evidence>
<dbReference type="AlphaFoldDB" id="A0A1H9JGL0"/>
<protein>
    <submittedName>
        <fullName evidence="6">Prolycopene isomerase</fullName>
    </submittedName>
</protein>
<dbReference type="PANTHER" id="PTHR46091">
    <property type="entry name" value="BLR7054 PROTEIN"/>
    <property type="match status" value="1"/>
</dbReference>
<evidence type="ECO:0000313" key="6">
    <source>
        <dbReference type="EMBL" id="SEQ86131.1"/>
    </source>
</evidence>
<evidence type="ECO:0000313" key="7">
    <source>
        <dbReference type="Proteomes" id="UP000182360"/>
    </source>
</evidence>
<keyword evidence="6" id="KW-0413">Isomerase</keyword>
<organism evidence="6 7">
    <name type="scientific">Treponema bryantii</name>
    <dbReference type="NCBI Taxonomy" id="163"/>
    <lineage>
        <taxon>Bacteria</taxon>
        <taxon>Pseudomonadati</taxon>
        <taxon>Spirochaetota</taxon>
        <taxon>Spirochaetia</taxon>
        <taxon>Spirochaetales</taxon>
        <taxon>Treponemataceae</taxon>
        <taxon>Treponema</taxon>
    </lineage>
</organism>
<dbReference type="RefSeq" id="WP_074645471.1">
    <property type="nucleotide sequence ID" value="NZ_FOFU01000013.1"/>
</dbReference>
<dbReference type="SUPFAM" id="SSF51905">
    <property type="entry name" value="FAD/NAD(P)-binding domain"/>
    <property type="match status" value="1"/>
</dbReference>
<keyword evidence="3" id="KW-0274">FAD</keyword>
<name>A0A1H9JGL0_9SPIR</name>
<dbReference type="InterPro" id="IPR052206">
    <property type="entry name" value="Retinol_saturase"/>
</dbReference>
<proteinExistence type="predicted"/>
<dbReference type="OrthoDB" id="9814556at2"/>
<dbReference type="PANTHER" id="PTHR46091:SF3">
    <property type="entry name" value="AMINE OXIDASE DOMAIN-CONTAINING PROTEIN"/>
    <property type="match status" value="1"/>
</dbReference>